<dbReference type="OrthoDB" id="192761at2759"/>
<gene>
    <name evidence="2" type="ORF">TrRE_jg8406</name>
</gene>
<keyword evidence="3" id="KW-1185">Reference proteome</keyword>
<protein>
    <submittedName>
        <fullName evidence="2">Uncharacterized protein</fullName>
    </submittedName>
</protein>
<dbReference type="Proteomes" id="UP001165082">
    <property type="component" value="Unassembled WGS sequence"/>
</dbReference>
<reference evidence="2" key="1">
    <citation type="submission" date="2022-07" db="EMBL/GenBank/DDBJ databases">
        <title>Genome analysis of Parmales, a sister group of diatoms, reveals the evolutionary specialization of diatoms from phago-mixotrophs to photoautotrophs.</title>
        <authorList>
            <person name="Ban H."/>
            <person name="Sato S."/>
            <person name="Yoshikawa S."/>
            <person name="Kazumasa Y."/>
            <person name="Nakamura Y."/>
            <person name="Ichinomiya M."/>
            <person name="Saitoh K."/>
            <person name="Sato N."/>
            <person name="Blanc-Mathieu R."/>
            <person name="Endo H."/>
            <person name="Kuwata A."/>
            <person name="Ogata H."/>
        </authorList>
    </citation>
    <scope>NUCLEOTIDE SEQUENCE</scope>
</reference>
<comment type="caution">
    <text evidence="2">The sequence shown here is derived from an EMBL/GenBank/DDBJ whole genome shotgun (WGS) entry which is preliminary data.</text>
</comment>
<feature type="region of interest" description="Disordered" evidence="1">
    <location>
        <begin position="201"/>
        <end position="237"/>
    </location>
</feature>
<evidence type="ECO:0000313" key="2">
    <source>
        <dbReference type="EMBL" id="GMH46535.1"/>
    </source>
</evidence>
<proteinExistence type="predicted"/>
<dbReference type="AlphaFoldDB" id="A0A9W7DLF6"/>
<organism evidence="2 3">
    <name type="scientific">Triparma retinervis</name>
    <dbReference type="NCBI Taxonomy" id="2557542"/>
    <lineage>
        <taxon>Eukaryota</taxon>
        <taxon>Sar</taxon>
        <taxon>Stramenopiles</taxon>
        <taxon>Ochrophyta</taxon>
        <taxon>Bolidophyceae</taxon>
        <taxon>Parmales</taxon>
        <taxon>Triparmaceae</taxon>
        <taxon>Triparma</taxon>
    </lineage>
</organism>
<dbReference type="EMBL" id="BRXZ01000520">
    <property type="protein sequence ID" value="GMH46535.1"/>
    <property type="molecule type" value="Genomic_DNA"/>
</dbReference>
<feature type="region of interest" description="Disordered" evidence="1">
    <location>
        <begin position="39"/>
        <end position="63"/>
    </location>
</feature>
<evidence type="ECO:0000313" key="3">
    <source>
        <dbReference type="Proteomes" id="UP001165082"/>
    </source>
</evidence>
<name>A0A9W7DLF6_9STRA</name>
<sequence>MPAKVNTTDPVPIHPAAAESLKRQKEFLLQVVSGMAKAEEKRVERVSKTRNPKDRRDLEKRYANERKVETDRIMRLKEETKQMAVLAEKGSYNGTIRNSNMKAQPIGNVEVSGLESRGGLTDSQYKFLKQAYDKMEAPIKPPRNPNAPCPPKISYFRDKKNHARMRQLDSERRGLLGEKKYLLTNLAGVVSQQDALMRHGEWAQSSSRSMSTSRSNLSTGGWTARNGGGTARSGWSTARSNASVASMASFKGRHPEHTFTKPVTRPKNVPRLF</sequence>
<feature type="region of interest" description="Disordered" evidence="1">
    <location>
        <begin position="249"/>
        <end position="273"/>
    </location>
</feature>
<feature type="compositionally biased region" description="Low complexity" evidence="1">
    <location>
        <begin position="205"/>
        <end position="219"/>
    </location>
</feature>
<evidence type="ECO:0000256" key="1">
    <source>
        <dbReference type="SAM" id="MobiDB-lite"/>
    </source>
</evidence>
<accession>A0A9W7DLF6</accession>